<protein>
    <recommendedName>
        <fullName evidence="2">precorrin-2 dehydrogenase</fullName>
        <ecNumber evidence="2">1.3.1.76</ecNumber>
    </recommendedName>
</protein>
<dbReference type="SUPFAM" id="SSF51735">
    <property type="entry name" value="NAD(P)-binding Rossmann-fold domains"/>
    <property type="match status" value="1"/>
</dbReference>
<evidence type="ECO:0000313" key="7">
    <source>
        <dbReference type="EMBL" id="AWR99289.1"/>
    </source>
</evidence>
<evidence type="ECO:0000256" key="6">
    <source>
        <dbReference type="ARBA" id="ARBA00047561"/>
    </source>
</evidence>
<reference evidence="7 8" key="1">
    <citation type="submission" date="2018-05" db="EMBL/GenBank/DDBJ databases">
        <title>Complete Genome Sequences of Extremely Thermoacidophilic, Metal-Mobilizing Type-Strain Members of the Archaeal Family Sulfolobaceae: Acidianus brierleyi DSM-1651T, Acidianus sulfidivorans DSM-18786T, Metallosphaera hakonensis DSM-7519T, and Metallosphaera prunae DSM-10039T.</title>
        <authorList>
            <person name="Counts J.A."/>
            <person name="Kelly R.M."/>
        </authorList>
    </citation>
    <scope>NUCLEOTIDE SEQUENCE [LARGE SCALE GENOMIC DNA]</scope>
    <source>
        <strain evidence="7 8">HO1-1</strain>
    </source>
</reference>
<dbReference type="NCBIfam" id="TIGR01470">
    <property type="entry name" value="cysG_Nterm"/>
    <property type="match status" value="1"/>
</dbReference>
<dbReference type="GO" id="GO:0019354">
    <property type="term" value="P:siroheme biosynthetic process"/>
    <property type="evidence" value="ECO:0007669"/>
    <property type="project" value="UniProtKB-UniPathway"/>
</dbReference>
<dbReference type="EMBL" id="CP029287">
    <property type="protein sequence ID" value="AWR99289.1"/>
    <property type="molecule type" value="Genomic_DNA"/>
</dbReference>
<evidence type="ECO:0000256" key="3">
    <source>
        <dbReference type="ARBA" id="ARBA00023002"/>
    </source>
</evidence>
<dbReference type="KEGG" id="mhk:DFR87_05755"/>
<dbReference type="EC" id="1.3.1.76" evidence="2"/>
<reference evidence="8" key="2">
    <citation type="submission" date="2020-03" db="EMBL/GenBank/DDBJ databases">
        <title>Complete Genome Sequences of Extremely Thermoacidophilic, Metal-Mobilizing Type-Strain Members of the Archaeal Family Sulfolobaceae: Acidianus brierleyi DSM-1651T, Acidianus sulfidivorans DSM-18786T, Metallosphaera hakonensis DSM-7519T, and Metallosphaera prunae DSM-10039T.</title>
        <authorList>
            <person name="Counts J.A."/>
            <person name="Kelly R.M."/>
        </authorList>
    </citation>
    <scope>NUCLEOTIDE SEQUENCE [LARGE SCALE GENOMIC DNA]</scope>
    <source>
        <strain evidence="8">HO1-1</strain>
    </source>
</reference>
<dbReference type="UniPathway" id="UPA00262">
    <property type="reaction ID" value="UER00222"/>
</dbReference>
<dbReference type="GeneID" id="36834827"/>
<reference evidence="8" key="3">
    <citation type="submission" date="2020-03" db="EMBL/GenBank/DDBJ databases">
        <title>Sequencing and Assembly of Multiple Reported Metal-Biooxidizing Members of the Extremely Thermoacidophilic Archaeal Family Sulfolobaceae.</title>
        <authorList>
            <person name="Counts J.A."/>
            <person name="Kelly R.M."/>
        </authorList>
    </citation>
    <scope>NUCLEOTIDE SEQUENCE [LARGE SCALE GENOMIC DNA]</scope>
    <source>
        <strain evidence="8">HO1-1</strain>
    </source>
</reference>
<dbReference type="GO" id="GO:0004325">
    <property type="term" value="F:ferrochelatase activity"/>
    <property type="evidence" value="ECO:0007669"/>
    <property type="project" value="InterPro"/>
</dbReference>
<dbReference type="InterPro" id="IPR028161">
    <property type="entry name" value="Met8-like"/>
</dbReference>
<dbReference type="InterPro" id="IPR006367">
    <property type="entry name" value="Sirohaem_synthase_N"/>
</dbReference>
<evidence type="ECO:0000256" key="1">
    <source>
        <dbReference type="ARBA" id="ARBA00005010"/>
    </source>
</evidence>
<comment type="catalytic activity">
    <reaction evidence="6">
        <text>precorrin-2 + NAD(+) = sirohydrochlorin + NADH + 2 H(+)</text>
        <dbReference type="Rhea" id="RHEA:15613"/>
        <dbReference type="ChEBI" id="CHEBI:15378"/>
        <dbReference type="ChEBI" id="CHEBI:57540"/>
        <dbReference type="ChEBI" id="CHEBI:57945"/>
        <dbReference type="ChEBI" id="CHEBI:58351"/>
        <dbReference type="ChEBI" id="CHEBI:58827"/>
        <dbReference type="EC" id="1.3.1.76"/>
    </reaction>
</comment>
<sequence>MSLHANHYFPIFLDLTNLNILIVGGGKVGTKRALKFQEYGAKVSVWSLDFSDELVKNERIEKVKMDASQLGKEYLGKFDIIVTATNDPVLNSNICSMAKEIRKLCNNPTNPSESSFIVPIFYEDEDIGIAVTTLGKSSIMSKVILEKALDTLRSDPRILLELKVMGQVKELLKNRVKDPSIRFNLYQKIFIDKQFESFINSGKVNDAMKRAEEIIDGASV</sequence>
<dbReference type="Proteomes" id="UP000247586">
    <property type="component" value="Chromosome"/>
</dbReference>
<name>A0A2U9ITB6_9CREN</name>
<dbReference type="GO" id="GO:0043115">
    <property type="term" value="F:precorrin-2 dehydrogenase activity"/>
    <property type="evidence" value="ECO:0007669"/>
    <property type="project" value="UniProtKB-EC"/>
</dbReference>
<keyword evidence="5" id="KW-0627">Porphyrin biosynthesis</keyword>
<dbReference type="Gene3D" id="3.40.50.720">
    <property type="entry name" value="NAD(P)-binding Rossmann-like Domain"/>
    <property type="match status" value="1"/>
</dbReference>
<dbReference type="Pfam" id="PF13241">
    <property type="entry name" value="NAD_binding_7"/>
    <property type="match status" value="1"/>
</dbReference>
<keyword evidence="3" id="KW-0560">Oxidoreductase</keyword>
<organism evidence="7 8">
    <name type="scientific">Metallosphaera hakonensis JCM 8857 = DSM 7519</name>
    <dbReference type="NCBI Taxonomy" id="1293036"/>
    <lineage>
        <taxon>Archaea</taxon>
        <taxon>Thermoproteota</taxon>
        <taxon>Thermoprotei</taxon>
        <taxon>Sulfolobales</taxon>
        <taxon>Sulfolobaceae</taxon>
        <taxon>Metallosphaera</taxon>
    </lineage>
</organism>
<proteinExistence type="predicted"/>
<dbReference type="STRING" id="1293036.GCA_001315825_00978"/>
<keyword evidence="8" id="KW-1185">Reference proteome</keyword>
<evidence type="ECO:0000256" key="4">
    <source>
        <dbReference type="ARBA" id="ARBA00023027"/>
    </source>
</evidence>
<dbReference type="OrthoDB" id="10510at2157"/>
<comment type="pathway">
    <text evidence="1">Porphyrin-containing compound metabolism; siroheme biosynthesis; sirohydrochlorin from precorrin-2: step 1/1.</text>
</comment>
<evidence type="ECO:0000256" key="2">
    <source>
        <dbReference type="ARBA" id="ARBA00012400"/>
    </source>
</evidence>
<accession>A0A2U9ITB6</accession>
<dbReference type="SUPFAM" id="SSF75615">
    <property type="entry name" value="Siroheme synthase middle domains-like"/>
    <property type="match status" value="1"/>
</dbReference>
<evidence type="ECO:0000313" key="8">
    <source>
        <dbReference type="Proteomes" id="UP000247586"/>
    </source>
</evidence>
<dbReference type="PANTHER" id="PTHR35330">
    <property type="entry name" value="SIROHEME BIOSYNTHESIS PROTEIN MET8"/>
    <property type="match status" value="1"/>
</dbReference>
<dbReference type="PANTHER" id="PTHR35330:SF1">
    <property type="entry name" value="SIROHEME BIOSYNTHESIS PROTEIN MET8"/>
    <property type="match status" value="1"/>
</dbReference>
<dbReference type="RefSeq" id="WP_054836404.1">
    <property type="nucleotide sequence ID" value="NZ_BBBA01000004.1"/>
</dbReference>
<dbReference type="AlphaFoldDB" id="A0A2U9ITB6"/>
<dbReference type="InterPro" id="IPR036291">
    <property type="entry name" value="NAD(P)-bd_dom_sf"/>
</dbReference>
<evidence type="ECO:0000256" key="5">
    <source>
        <dbReference type="ARBA" id="ARBA00023244"/>
    </source>
</evidence>
<keyword evidence="4" id="KW-0520">NAD</keyword>
<gene>
    <name evidence="7" type="ORF">DFR87_05755</name>
</gene>